<comment type="similarity">
    <text evidence="1">Belongs to the unc-5 family.</text>
</comment>
<dbReference type="InterPro" id="IPR011029">
    <property type="entry name" value="DEATH-like_dom_sf"/>
</dbReference>
<comment type="function">
    <text evidence="1">Receptor for netrin required for axon guidance. Mediates axon repulsion of neuronal growth cones in the developing nervous system upon ligand binding.</text>
</comment>
<feature type="domain" description="Death" evidence="3">
    <location>
        <begin position="686"/>
        <end position="764"/>
    </location>
</feature>
<dbReference type="Pfam" id="PF00531">
    <property type="entry name" value="Death"/>
    <property type="match status" value="1"/>
</dbReference>
<dbReference type="InterPro" id="IPR000906">
    <property type="entry name" value="ZU5_dom"/>
</dbReference>
<dbReference type="PANTHER" id="PTHR12582:SF41">
    <property type="entry name" value="UNC5C-LIKE PROTEIN"/>
    <property type="match status" value="1"/>
</dbReference>
<evidence type="ECO:0000256" key="2">
    <source>
        <dbReference type="SAM" id="MobiDB-lite"/>
    </source>
</evidence>
<proteinExistence type="inferred from homology"/>
<dbReference type="PANTHER" id="PTHR12582">
    <property type="entry name" value="NETRIN RECEPTOR UNC5"/>
    <property type="match status" value="1"/>
</dbReference>
<dbReference type="InterPro" id="IPR000488">
    <property type="entry name" value="Death_dom"/>
</dbReference>
<reference evidence="5" key="1">
    <citation type="submission" date="2025-08" db="UniProtKB">
        <authorList>
            <consortium name="RefSeq"/>
        </authorList>
    </citation>
    <scope>IDENTIFICATION</scope>
    <source>
        <tissue evidence="5">Testes</tissue>
    </source>
</reference>
<dbReference type="SUPFAM" id="SSF47986">
    <property type="entry name" value="DEATH domain"/>
    <property type="match status" value="1"/>
</dbReference>
<evidence type="ECO:0000313" key="4">
    <source>
        <dbReference type="Proteomes" id="UP000694865"/>
    </source>
</evidence>
<dbReference type="InterPro" id="IPR037936">
    <property type="entry name" value="UNC5A-D"/>
</dbReference>
<dbReference type="RefSeq" id="XP_006816391.1">
    <property type="nucleotide sequence ID" value="XM_006816328.1"/>
</dbReference>
<dbReference type="PROSITE" id="PS50017">
    <property type="entry name" value="DEATH_DOMAIN"/>
    <property type="match status" value="1"/>
</dbReference>
<dbReference type="Proteomes" id="UP000694865">
    <property type="component" value="Unplaced"/>
</dbReference>
<keyword evidence="1" id="KW-0217">Developmental protein</keyword>
<dbReference type="Pfam" id="PF00791">
    <property type="entry name" value="ZU5"/>
    <property type="match status" value="1"/>
</dbReference>
<evidence type="ECO:0000313" key="5">
    <source>
        <dbReference type="RefSeq" id="XP_006816391.1"/>
    </source>
</evidence>
<keyword evidence="1" id="KW-0393">Immunoglobulin domain</keyword>
<feature type="region of interest" description="Disordered" evidence="2">
    <location>
        <begin position="280"/>
        <end position="338"/>
    </location>
</feature>
<dbReference type="GeneID" id="102805577"/>
<dbReference type="SMART" id="SM00218">
    <property type="entry name" value="ZU5"/>
    <property type="match status" value="1"/>
</dbReference>
<organism evidence="4 5">
    <name type="scientific">Saccoglossus kowalevskii</name>
    <name type="common">Acorn worm</name>
    <dbReference type="NCBI Taxonomy" id="10224"/>
    <lineage>
        <taxon>Eukaryota</taxon>
        <taxon>Metazoa</taxon>
        <taxon>Hemichordata</taxon>
        <taxon>Enteropneusta</taxon>
        <taxon>Harrimaniidae</taxon>
        <taxon>Saccoglossus</taxon>
    </lineage>
</organism>
<protein>
    <recommendedName>
        <fullName evidence="1">Netrin receptor UNC5</fullName>
    </recommendedName>
</protein>
<sequence length="912" mass="102754">MRKDCLTIETEKNNQTMSLTDSTNNHDQGICITNVNEKIDTDETDHKIMACTIDNAEAREKGLERQTATSKIPNTVDVETIAQNKSKVSQTIHEMEGLTIRPKDPMAEVVTDRSQQQNLYEECARYRNESSYTSLNDVMVTAGLKEMYCAVSCNEHDPWAVEPTESRNSMVSLVNDGNYGQSDTTGQSAKYDIFSSLPELKRHQRATITRRKKPRKPLNGGMLFSQNSEHVINQKLGYCSISRSTDYAHANNEINKEEEAPSIAVQKGKHRPKRKLLKKLQNISKTPQARNKSKLHSSGVTTGKEKKSASISGKSGKCNLEDTCQTNEPEQSGNKDVRGIETDRQCDGCTNALPNYSETQRCPFRIDISQIHGVPSANKPDSCSYEAAMFDQYGGTLKLRDVQLYIPPGAIPEGTERQVYICVTNEDAHQSRVKRNTVAIAPTVFCGPSQKFNDNVFLTVPHCVGEQRKFVPVITQTDLNEKTDYLQAEDNVLRVSDDSIIFMVDHFTGFGAEGEPDAIYVLFVPFLERRGPDMILRLYGIRPYSLEECEKKENKLGGKQADIERKLQLFREKTENVEVRVMNLSHDWSLGDDDGVEQMSHDKLWRMEDSATFVLSMRNSDGQFRCRLLIRQMGLCENADTVVKFNISEPAPGDIKTPETKYSMYGAMLPGTLVNEICRMLDNIEEDQIVTDWKTFAHHVGLDMNKILLLETGQSTKKKSPTKAVLTVWVCKIGVITKEHLQALVHFFKEKNRNDVAMLLRRYIFDTYGTTCDVGLRRNVSEIADTAEESCSDDSESQTASSNGHLKRASIPCIPKKGFVRLRSKCKRKHKRIDVKKQPALEVKQDETYNTVTAMKENPESGVYSYCEEDVASDPDDSPSQHVTATTTYTKHTALLQHECNRDSGVIEDTSL</sequence>
<keyword evidence="1" id="KW-0675">Receptor</keyword>
<name>A0ABM0M8Q0_SACKO</name>
<dbReference type="Gene3D" id="2.60.220.30">
    <property type="match status" value="1"/>
</dbReference>
<feature type="compositionally biased region" description="Polar residues" evidence="2">
    <location>
        <begin position="281"/>
        <end position="301"/>
    </location>
</feature>
<evidence type="ECO:0000259" key="3">
    <source>
        <dbReference type="PROSITE" id="PS50017"/>
    </source>
</evidence>
<keyword evidence="4" id="KW-1185">Reference proteome</keyword>
<gene>
    <name evidence="5" type="primary">LOC102805577</name>
</gene>
<feature type="compositionally biased region" description="Polar residues" evidence="2">
    <location>
        <begin position="322"/>
        <end position="332"/>
    </location>
</feature>
<comment type="subcellular location">
    <subcellularLocation>
        <location evidence="1">Cell membrane</location>
        <topology evidence="1">Single-pass type I membrane protein</topology>
    </subcellularLocation>
</comment>
<dbReference type="Gene3D" id="1.10.533.10">
    <property type="entry name" value="Death Domain, Fas"/>
    <property type="match status" value="1"/>
</dbReference>
<evidence type="ECO:0000256" key="1">
    <source>
        <dbReference type="RuleBase" id="RU367033"/>
    </source>
</evidence>
<accession>A0ABM0M8Q0</accession>